<organism evidence="1 2">
    <name type="scientific">Dehalogenimonas etheniformans</name>
    <dbReference type="NCBI Taxonomy" id="1536648"/>
    <lineage>
        <taxon>Bacteria</taxon>
        <taxon>Bacillati</taxon>
        <taxon>Chloroflexota</taxon>
        <taxon>Dehalococcoidia</taxon>
        <taxon>Dehalococcoidales</taxon>
        <taxon>Dehalococcoidaceae</taxon>
        <taxon>Dehalogenimonas</taxon>
    </lineage>
</organism>
<protein>
    <submittedName>
        <fullName evidence="1">Uncharacterized protein</fullName>
    </submittedName>
</protein>
<evidence type="ECO:0000313" key="2">
    <source>
        <dbReference type="Proteomes" id="UP000235653"/>
    </source>
</evidence>
<reference evidence="1 2" key="1">
    <citation type="journal article" date="2017" name="ISME J.">
        <title>Grape pomace compost harbors organohalide-respiring Dehalogenimonas species with novel reductive dehalogenase genes.</title>
        <authorList>
            <person name="Yang Y."/>
            <person name="Higgins S.A."/>
            <person name="Yan J."/>
            <person name="Simsir B."/>
            <person name="Chourey K."/>
            <person name="Iyer R."/>
            <person name="Hettich R.L."/>
            <person name="Baldwin B."/>
            <person name="Ogles D.M."/>
            <person name="Loffler F.E."/>
        </authorList>
    </citation>
    <scope>NUCLEOTIDE SEQUENCE [LARGE SCALE GENOMIC DNA]</scope>
    <source>
        <strain evidence="1 2">GP</strain>
    </source>
</reference>
<accession>A0A2P5P7Q1</accession>
<proteinExistence type="predicted"/>
<name>A0A2P5P7Q1_9CHLR</name>
<evidence type="ECO:0000313" key="1">
    <source>
        <dbReference type="EMBL" id="PPD58321.1"/>
    </source>
</evidence>
<dbReference type="Proteomes" id="UP000235653">
    <property type="component" value="Unassembled WGS sequence"/>
</dbReference>
<dbReference type="AlphaFoldDB" id="A0A2P5P7Q1"/>
<dbReference type="OrthoDB" id="773244at2"/>
<gene>
    <name evidence="1" type="ORF">JP09_004890</name>
</gene>
<comment type="caution">
    <text evidence="1">The sequence shown here is derived from an EMBL/GenBank/DDBJ whole genome shotgun (WGS) entry which is preliminary data.</text>
</comment>
<dbReference type="EMBL" id="JQAN02000009">
    <property type="protein sequence ID" value="PPD58321.1"/>
    <property type="molecule type" value="Genomic_DNA"/>
</dbReference>
<keyword evidence="2" id="KW-1185">Reference proteome</keyword>
<sequence>MPKQDITENYPREDLEEALRTLPLIIRQIEKIQPNFKEGSSQYTLAVRRIKAFNIAIALIERELATER</sequence>